<dbReference type="Proteomes" id="UP000028058">
    <property type="component" value="Unassembled WGS sequence"/>
</dbReference>
<dbReference type="Pfam" id="PF07366">
    <property type="entry name" value="SnoaL"/>
    <property type="match status" value="1"/>
</dbReference>
<keyword evidence="2" id="KW-1185">Reference proteome</keyword>
<reference evidence="1 2" key="1">
    <citation type="journal article" date="2014" name="Genome Announc.">
        <title>Draft Genome Sequence of Streptomyces fradiae ATCC 19609, a Strain Highly Sensitive to Antibiotics.</title>
        <authorList>
            <person name="Bekker O.B."/>
            <person name="Klimina K.M."/>
            <person name="Vatlin A.A."/>
            <person name="Zakharevich N.V."/>
            <person name="Kasianov A.S."/>
            <person name="Danilenko V.N."/>
        </authorList>
    </citation>
    <scope>NUCLEOTIDE SEQUENCE [LARGE SCALE GENOMIC DNA]</scope>
    <source>
        <strain evidence="1 2">ATCC 19609</strain>
    </source>
</reference>
<accession>A0A3R7I0N9</accession>
<dbReference type="Gene3D" id="3.10.450.50">
    <property type="match status" value="1"/>
</dbReference>
<protein>
    <recommendedName>
        <fullName evidence="3">Ester cyclase</fullName>
    </recommendedName>
</protein>
<dbReference type="SUPFAM" id="SSF54427">
    <property type="entry name" value="NTF2-like"/>
    <property type="match status" value="1"/>
</dbReference>
<evidence type="ECO:0000313" key="1">
    <source>
        <dbReference type="EMBL" id="RKM94461.1"/>
    </source>
</evidence>
<dbReference type="AlphaFoldDB" id="A0A3R7I0N9"/>
<sequence length="136" mass="15091">MDHLEQLYRHWLQDLWGGDYDLAPEILTPGFTGHWPDREVHGPDGAVEAIRRSHALFGDINTTLDVGPVIDGDRLAARWTFHGTYQGGIPGTTAPPGTRISFTGHDIFRAEGRRFAEYWVVSDVLGMMTRLGAFGG</sequence>
<dbReference type="EMBL" id="JNAD02000008">
    <property type="protein sequence ID" value="RKM94461.1"/>
    <property type="molecule type" value="Genomic_DNA"/>
</dbReference>
<evidence type="ECO:0008006" key="3">
    <source>
        <dbReference type="Google" id="ProtNLM"/>
    </source>
</evidence>
<proteinExistence type="predicted"/>
<name>A0A3R7I0N9_9ACTN</name>
<evidence type="ECO:0000313" key="2">
    <source>
        <dbReference type="Proteomes" id="UP000028058"/>
    </source>
</evidence>
<gene>
    <name evidence="1" type="ORF">SFRA_018460</name>
</gene>
<organism evidence="1 2">
    <name type="scientific">Streptomyces xinghaiensis</name>
    <dbReference type="NCBI Taxonomy" id="1038928"/>
    <lineage>
        <taxon>Bacteria</taxon>
        <taxon>Bacillati</taxon>
        <taxon>Actinomycetota</taxon>
        <taxon>Actinomycetes</taxon>
        <taxon>Kitasatosporales</taxon>
        <taxon>Streptomycetaceae</taxon>
        <taxon>Streptomyces</taxon>
    </lineage>
</organism>
<dbReference type="OrthoDB" id="4153705at2"/>
<dbReference type="InterPro" id="IPR032710">
    <property type="entry name" value="NTF2-like_dom_sf"/>
</dbReference>
<dbReference type="GO" id="GO:0030638">
    <property type="term" value="P:polyketide metabolic process"/>
    <property type="evidence" value="ECO:0007669"/>
    <property type="project" value="InterPro"/>
</dbReference>
<dbReference type="InterPro" id="IPR009959">
    <property type="entry name" value="Cyclase_SnoaL-like"/>
</dbReference>
<dbReference type="RefSeq" id="WP_043469320.1">
    <property type="nucleotide sequence ID" value="NZ_CP134822.1"/>
</dbReference>
<comment type="caution">
    <text evidence="1">The sequence shown here is derived from an EMBL/GenBank/DDBJ whole genome shotgun (WGS) entry which is preliminary data.</text>
</comment>